<dbReference type="PANTHER" id="PTHR14332:SF3">
    <property type="entry name" value="DISRUPTED IN SCHIZOPHRENIA 1 PROTEIN"/>
    <property type="match status" value="1"/>
</dbReference>
<protein>
    <submittedName>
        <fullName evidence="1">Disrupted in schizophrenia 1 protein</fullName>
    </submittedName>
</protein>
<evidence type="ECO:0000313" key="1">
    <source>
        <dbReference type="EMBL" id="EMP33373.1"/>
    </source>
</evidence>
<dbReference type="AlphaFoldDB" id="M7BMZ6"/>
<dbReference type="EMBL" id="KB536353">
    <property type="protein sequence ID" value="EMP33373.1"/>
    <property type="molecule type" value="Genomic_DNA"/>
</dbReference>
<dbReference type="InterPro" id="IPR026081">
    <property type="entry name" value="DISC1"/>
</dbReference>
<dbReference type="Proteomes" id="UP000031443">
    <property type="component" value="Unassembled WGS sequence"/>
</dbReference>
<dbReference type="GO" id="GO:0001764">
    <property type="term" value="P:neuron migration"/>
    <property type="evidence" value="ECO:0007669"/>
    <property type="project" value="TreeGrafter"/>
</dbReference>
<dbReference type="GO" id="GO:0005874">
    <property type="term" value="C:microtubule"/>
    <property type="evidence" value="ECO:0007669"/>
    <property type="project" value="TreeGrafter"/>
</dbReference>
<organism evidence="1 2">
    <name type="scientific">Chelonia mydas</name>
    <name type="common">Green sea-turtle</name>
    <name type="synonym">Chelonia agassizi</name>
    <dbReference type="NCBI Taxonomy" id="8469"/>
    <lineage>
        <taxon>Eukaryota</taxon>
        <taxon>Metazoa</taxon>
        <taxon>Chordata</taxon>
        <taxon>Craniata</taxon>
        <taxon>Vertebrata</taxon>
        <taxon>Euteleostomi</taxon>
        <taxon>Archelosauria</taxon>
        <taxon>Testudinata</taxon>
        <taxon>Testudines</taxon>
        <taxon>Cryptodira</taxon>
        <taxon>Durocryptodira</taxon>
        <taxon>Americhelydia</taxon>
        <taxon>Chelonioidea</taxon>
        <taxon>Cheloniidae</taxon>
        <taxon>Chelonia</taxon>
    </lineage>
</organism>
<keyword evidence="2" id="KW-1185">Reference proteome</keyword>
<dbReference type="STRING" id="8469.M7BMZ6"/>
<dbReference type="GO" id="GO:0060271">
    <property type="term" value="P:cilium assembly"/>
    <property type="evidence" value="ECO:0007669"/>
    <property type="project" value="TreeGrafter"/>
</dbReference>
<proteinExistence type="predicted"/>
<dbReference type="GO" id="GO:0045111">
    <property type="term" value="C:intermediate filament cytoskeleton"/>
    <property type="evidence" value="ECO:0007669"/>
    <property type="project" value="TreeGrafter"/>
</dbReference>
<dbReference type="GO" id="GO:0005815">
    <property type="term" value="C:microtubule organizing center"/>
    <property type="evidence" value="ECO:0007669"/>
    <property type="project" value="TreeGrafter"/>
</dbReference>
<accession>M7BMZ6</accession>
<reference evidence="2" key="1">
    <citation type="journal article" date="2013" name="Nat. Genet.">
        <title>The draft genomes of soft-shell turtle and green sea turtle yield insights into the development and evolution of the turtle-specific body plan.</title>
        <authorList>
            <person name="Wang Z."/>
            <person name="Pascual-Anaya J."/>
            <person name="Zadissa A."/>
            <person name="Li W."/>
            <person name="Niimura Y."/>
            <person name="Huang Z."/>
            <person name="Li C."/>
            <person name="White S."/>
            <person name="Xiong Z."/>
            <person name="Fang D."/>
            <person name="Wang B."/>
            <person name="Ming Y."/>
            <person name="Chen Y."/>
            <person name="Zheng Y."/>
            <person name="Kuraku S."/>
            <person name="Pignatelli M."/>
            <person name="Herrero J."/>
            <person name="Beal K."/>
            <person name="Nozawa M."/>
            <person name="Li Q."/>
            <person name="Wang J."/>
            <person name="Zhang H."/>
            <person name="Yu L."/>
            <person name="Shigenobu S."/>
            <person name="Wang J."/>
            <person name="Liu J."/>
            <person name="Flicek P."/>
            <person name="Searle S."/>
            <person name="Wang J."/>
            <person name="Kuratani S."/>
            <person name="Yin Y."/>
            <person name="Aken B."/>
            <person name="Zhang G."/>
            <person name="Irie N."/>
        </authorList>
    </citation>
    <scope>NUCLEOTIDE SEQUENCE [LARGE SCALE GENOMIC DNA]</scope>
</reference>
<dbReference type="eggNOG" id="ENOG502S3S3">
    <property type="taxonomic scope" value="Eukaryota"/>
</dbReference>
<evidence type="ECO:0000313" key="2">
    <source>
        <dbReference type="Proteomes" id="UP000031443"/>
    </source>
</evidence>
<dbReference type="PANTHER" id="PTHR14332">
    <property type="entry name" value="DISRUPTED IN SCHIZOPHRENIA 1 PROTEIN"/>
    <property type="match status" value="1"/>
</dbReference>
<gene>
    <name evidence="1" type="ORF">UY3_09482</name>
</gene>
<sequence length="177" mass="20257">MANRDHWELRGSVPANAPVDIEKSLGHTVTVWMYVALLGHMSVCKYAIPLVRFDLCLLQLWIRDGSGELVEKHLPLSKDSSDAASAGSSVTSGYESSFTVSDHNWDTLMRKYEPVLLDCLVDNRSTLKIKSLMLRLQRLQEKAIEEDDYDKGETFSLFFSYQFQSVFFPFLILFYNC</sequence>
<name>M7BMZ6_CHEMY</name>